<comment type="caution">
    <text evidence="2">The sequence shown here is derived from an EMBL/GenBank/DDBJ whole genome shotgun (WGS) entry which is preliminary data.</text>
</comment>
<dbReference type="AlphaFoldDB" id="A0A811LJD1"/>
<evidence type="ECO:0000256" key="1">
    <source>
        <dbReference type="SAM" id="MobiDB-lite"/>
    </source>
</evidence>
<feature type="compositionally biased region" description="Basic residues" evidence="1">
    <location>
        <begin position="393"/>
        <end position="403"/>
    </location>
</feature>
<feature type="region of interest" description="Disordered" evidence="1">
    <location>
        <begin position="57"/>
        <end position="90"/>
    </location>
</feature>
<sequence>MLVTQETEIEICQRFVKLSCEKMMQSKGTGKLRRNLLILRLLRKARQDMHRVPYECAELIKQTPPTPPPKKPAPRTRFMDDDSAQTSESSLWRWKDRRSLNLDETVEVDTDKRAESSRQPTMTVVFDADADEKTSEPVDVEFDLKQGQGLSTEFGGKLWQSSRNEEFDEDERPPAVFQCDGYSTKSDFYNTNKKFYSTKSDIEFFSTESRSEFLEATKKVEFFDATGLSRMASEKHSMTSKLTVSTVRKPEFRCTQATGKIQFYSIEDAVVPEGSELKQDSEFEAMDLKDSDAPTEDSQAKKMVSYQEFEVKNLSLYQDSEAKHFSSYQDSVAKTSTALHKSNTLEDTVITSTTPHEITDLAYESDEDEDEFTDSECDDDGALLDGRSDEKRRLRKRKPHRSGSGRSEKRAKDADADSGVDVEGVVGVIDEQCVPSL</sequence>
<dbReference type="Proteomes" id="UP000614601">
    <property type="component" value="Unassembled WGS sequence"/>
</dbReference>
<dbReference type="EMBL" id="CAJFDH010000006">
    <property type="protein sequence ID" value="CAD5227700.1"/>
    <property type="molecule type" value="Genomic_DNA"/>
</dbReference>
<protein>
    <submittedName>
        <fullName evidence="2">Uncharacterized protein</fullName>
    </submittedName>
</protein>
<feature type="compositionally biased region" description="Acidic residues" evidence="1">
    <location>
        <begin position="363"/>
        <end position="382"/>
    </location>
</feature>
<proteinExistence type="predicted"/>
<dbReference type="OrthoDB" id="10594551at2759"/>
<dbReference type="Proteomes" id="UP000783686">
    <property type="component" value="Unassembled WGS sequence"/>
</dbReference>
<reference evidence="2" key="1">
    <citation type="submission" date="2020-09" db="EMBL/GenBank/DDBJ databases">
        <authorList>
            <person name="Kikuchi T."/>
        </authorList>
    </citation>
    <scope>NUCLEOTIDE SEQUENCE</scope>
    <source>
        <strain evidence="2">SH1</strain>
    </source>
</reference>
<feature type="compositionally biased region" description="Low complexity" evidence="1">
    <location>
        <begin position="417"/>
        <end position="426"/>
    </location>
</feature>
<evidence type="ECO:0000313" key="2">
    <source>
        <dbReference type="EMBL" id="CAD5227700.1"/>
    </source>
</evidence>
<feature type="compositionally biased region" description="Basic and acidic residues" evidence="1">
    <location>
        <begin position="406"/>
        <end position="415"/>
    </location>
</feature>
<gene>
    <name evidence="2" type="ORF">BOKJ2_LOCUS12304</name>
</gene>
<organism evidence="2 3">
    <name type="scientific">Bursaphelenchus okinawaensis</name>
    <dbReference type="NCBI Taxonomy" id="465554"/>
    <lineage>
        <taxon>Eukaryota</taxon>
        <taxon>Metazoa</taxon>
        <taxon>Ecdysozoa</taxon>
        <taxon>Nematoda</taxon>
        <taxon>Chromadorea</taxon>
        <taxon>Rhabditida</taxon>
        <taxon>Tylenchina</taxon>
        <taxon>Tylenchomorpha</taxon>
        <taxon>Aphelenchoidea</taxon>
        <taxon>Aphelenchoididae</taxon>
        <taxon>Bursaphelenchus</taxon>
    </lineage>
</organism>
<dbReference type="EMBL" id="CAJFCW020000006">
    <property type="protein sequence ID" value="CAG9123517.1"/>
    <property type="molecule type" value="Genomic_DNA"/>
</dbReference>
<evidence type="ECO:0000313" key="3">
    <source>
        <dbReference type="Proteomes" id="UP000614601"/>
    </source>
</evidence>
<feature type="region of interest" description="Disordered" evidence="1">
    <location>
        <begin position="348"/>
        <end position="426"/>
    </location>
</feature>
<name>A0A811LJD1_9BILA</name>
<keyword evidence="3" id="KW-1185">Reference proteome</keyword>
<accession>A0A811LJD1</accession>